<dbReference type="AlphaFoldDB" id="A0A397VHZ4"/>
<dbReference type="Gene3D" id="3.40.50.2000">
    <property type="entry name" value="Glycogen Phosphorylase B"/>
    <property type="match status" value="2"/>
</dbReference>
<dbReference type="Pfam" id="PF00201">
    <property type="entry name" value="UDPGT"/>
    <property type="match status" value="1"/>
</dbReference>
<accession>A0A397VHZ4</accession>
<dbReference type="InterPro" id="IPR002213">
    <property type="entry name" value="UDP_glucos_trans"/>
</dbReference>
<dbReference type="GO" id="GO:0008194">
    <property type="term" value="F:UDP-glycosyltransferase activity"/>
    <property type="evidence" value="ECO:0007669"/>
    <property type="project" value="InterPro"/>
</dbReference>
<evidence type="ECO:0000256" key="3">
    <source>
        <dbReference type="SAM" id="Phobius"/>
    </source>
</evidence>
<dbReference type="PANTHER" id="PTHR48043:SF145">
    <property type="entry name" value="FI06409P-RELATED"/>
    <property type="match status" value="1"/>
</dbReference>
<name>A0A397VHZ4_9GLOM</name>
<keyword evidence="2 5" id="KW-0808">Transferase</keyword>
<proteinExistence type="predicted"/>
<evidence type="ECO:0000313" key="5">
    <source>
        <dbReference type="EMBL" id="RIB22090.1"/>
    </source>
</evidence>
<evidence type="ECO:0000256" key="1">
    <source>
        <dbReference type="ARBA" id="ARBA00022676"/>
    </source>
</evidence>
<keyword evidence="3" id="KW-1133">Transmembrane helix</keyword>
<dbReference type="PANTHER" id="PTHR48043">
    <property type="entry name" value="EG:EG0003.4 PROTEIN-RELATED"/>
    <property type="match status" value="1"/>
</dbReference>
<sequence length="574" mass="65537">MVLKYLLFAFWHIAIILFSVNPTLGSDDLPKFIQRDSSVDRSDMPKNIIAGSFAGGVNHLVPMLEICNILKNRGYNITLIAPGNFTAKSFSYSSIPQIIVDNNFDISKVYSTFEDDIFKMNHLNTFFAIMSYASSRYTDFYNIYKQIDEEVNADLFFCDYIMNFACFDIAWKLGKPVVGIATMLTYVSTPPLYRSDPLIGCHVTMENESFYSRFRCAIIEFSKYILYIVSSYNVNSQRAKVDVDPYWDTKGRISNILMLTNNFYGFEIPMALSPLHQEIGPILPDTFPNLTPDLNSFLTAHTRTIYFALGSFLRTTPQNLITILKSFVELIDRNIVDGVIWATVKSDISKLPSTSDNINISAILNNDYPNIHVIKYAPQFAILSHENTKLFLSHGGASSCHESIFNAKPMLILPLFGDQLGNAEKLELFGMALRLTDPYFKITDVVSKIQRLLNEESFKKNAERLQFLAKINSKRKYRGADLIEVVMNAEKFEGIKDNDGNLRIDNNVLLKEWITPNSRMGFIRGNYLDVYSAIIIIFLTLCVGSYYSLWTIARFFTKYKRSRNSRDSSKPKTE</sequence>
<gene>
    <name evidence="5" type="ORF">C2G38_1033106</name>
</gene>
<dbReference type="Proteomes" id="UP000266673">
    <property type="component" value="Unassembled WGS sequence"/>
</dbReference>
<organism evidence="5 6">
    <name type="scientific">Gigaspora rosea</name>
    <dbReference type="NCBI Taxonomy" id="44941"/>
    <lineage>
        <taxon>Eukaryota</taxon>
        <taxon>Fungi</taxon>
        <taxon>Fungi incertae sedis</taxon>
        <taxon>Mucoromycota</taxon>
        <taxon>Glomeromycotina</taxon>
        <taxon>Glomeromycetes</taxon>
        <taxon>Diversisporales</taxon>
        <taxon>Gigasporaceae</taxon>
        <taxon>Gigaspora</taxon>
    </lineage>
</organism>
<keyword evidence="6" id="KW-1185">Reference proteome</keyword>
<protein>
    <submittedName>
        <fullName evidence="5">Glycosyltransferase Family 1 protein</fullName>
    </submittedName>
</protein>
<comment type="caution">
    <text evidence="5">The sequence shown here is derived from an EMBL/GenBank/DDBJ whole genome shotgun (WGS) entry which is preliminary data.</text>
</comment>
<evidence type="ECO:0000256" key="4">
    <source>
        <dbReference type="SAM" id="SignalP"/>
    </source>
</evidence>
<feature type="transmembrane region" description="Helical" evidence="3">
    <location>
        <begin position="530"/>
        <end position="556"/>
    </location>
</feature>
<feature type="chain" id="PRO_5017216342" evidence="4">
    <location>
        <begin position="26"/>
        <end position="574"/>
    </location>
</feature>
<keyword evidence="3" id="KW-0472">Membrane</keyword>
<dbReference type="SUPFAM" id="SSF53756">
    <property type="entry name" value="UDP-Glycosyltransferase/glycogen phosphorylase"/>
    <property type="match status" value="1"/>
</dbReference>
<evidence type="ECO:0000256" key="2">
    <source>
        <dbReference type="ARBA" id="ARBA00022679"/>
    </source>
</evidence>
<dbReference type="OrthoDB" id="5835829at2759"/>
<keyword evidence="4" id="KW-0732">Signal</keyword>
<dbReference type="InterPro" id="IPR050271">
    <property type="entry name" value="UDP-glycosyltransferase"/>
</dbReference>
<dbReference type="EMBL" id="QKWP01000325">
    <property type="protein sequence ID" value="RIB22090.1"/>
    <property type="molecule type" value="Genomic_DNA"/>
</dbReference>
<keyword evidence="3" id="KW-0812">Transmembrane</keyword>
<evidence type="ECO:0000313" key="6">
    <source>
        <dbReference type="Proteomes" id="UP000266673"/>
    </source>
</evidence>
<keyword evidence="1" id="KW-0328">Glycosyltransferase</keyword>
<reference evidence="5 6" key="1">
    <citation type="submission" date="2018-06" db="EMBL/GenBank/DDBJ databases">
        <title>Comparative genomics reveals the genomic features of Rhizophagus irregularis, R. cerebriforme, R. diaphanum and Gigaspora rosea, and their symbiotic lifestyle signature.</title>
        <authorList>
            <person name="Morin E."/>
            <person name="San Clemente H."/>
            <person name="Chen E.C.H."/>
            <person name="De La Providencia I."/>
            <person name="Hainaut M."/>
            <person name="Kuo A."/>
            <person name="Kohler A."/>
            <person name="Murat C."/>
            <person name="Tang N."/>
            <person name="Roy S."/>
            <person name="Loubradou J."/>
            <person name="Henrissat B."/>
            <person name="Grigoriev I.V."/>
            <person name="Corradi N."/>
            <person name="Roux C."/>
            <person name="Martin F.M."/>
        </authorList>
    </citation>
    <scope>NUCLEOTIDE SEQUENCE [LARGE SCALE GENOMIC DNA]</scope>
    <source>
        <strain evidence="5 6">DAOM 194757</strain>
    </source>
</reference>
<dbReference type="CDD" id="cd03784">
    <property type="entry name" value="GT1_Gtf-like"/>
    <property type="match status" value="1"/>
</dbReference>
<feature type="signal peptide" evidence="4">
    <location>
        <begin position="1"/>
        <end position="25"/>
    </location>
</feature>